<name>A0A645B287_9ZZZZ</name>
<feature type="transmembrane region" description="Helical" evidence="1">
    <location>
        <begin position="60"/>
        <end position="90"/>
    </location>
</feature>
<protein>
    <submittedName>
        <fullName evidence="2">Uncharacterized protein</fullName>
    </submittedName>
</protein>
<keyword evidence="1" id="KW-1133">Transmembrane helix</keyword>
<gene>
    <name evidence="2" type="ORF">SDC9_106015</name>
</gene>
<evidence type="ECO:0000256" key="1">
    <source>
        <dbReference type="SAM" id="Phobius"/>
    </source>
</evidence>
<comment type="caution">
    <text evidence="2">The sequence shown here is derived from an EMBL/GenBank/DDBJ whole genome shotgun (WGS) entry which is preliminary data.</text>
</comment>
<keyword evidence="1" id="KW-0472">Membrane</keyword>
<feature type="transmembrane region" description="Helical" evidence="1">
    <location>
        <begin position="20"/>
        <end position="48"/>
    </location>
</feature>
<sequence>MGLDAVHPLIHIIPEGLGNGGAILCGLGSGGSLGGGLGGLSVLGILCGGLRGFFGGLGQLLFGVLGILILGGLIVLLHGVAVHIVISVALGGPCAVGRMNDSVHALTEDTG</sequence>
<proteinExistence type="predicted"/>
<organism evidence="2">
    <name type="scientific">bioreactor metagenome</name>
    <dbReference type="NCBI Taxonomy" id="1076179"/>
    <lineage>
        <taxon>unclassified sequences</taxon>
        <taxon>metagenomes</taxon>
        <taxon>ecological metagenomes</taxon>
    </lineage>
</organism>
<dbReference type="AlphaFoldDB" id="A0A645B287"/>
<dbReference type="EMBL" id="VSSQ01017158">
    <property type="protein sequence ID" value="MPM59176.1"/>
    <property type="molecule type" value="Genomic_DNA"/>
</dbReference>
<evidence type="ECO:0000313" key="2">
    <source>
        <dbReference type="EMBL" id="MPM59176.1"/>
    </source>
</evidence>
<accession>A0A645B287</accession>
<keyword evidence="1" id="KW-0812">Transmembrane</keyword>
<reference evidence="2" key="1">
    <citation type="submission" date="2019-08" db="EMBL/GenBank/DDBJ databases">
        <authorList>
            <person name="Kucharzyk K."/>
            <person name="Murdoch R.W."/>
            <person name="Higgins S."/>
            <person name="Loffler F."/>
        </authorList>
    </citation>
    <scope>NUCLEOTIDE SEQUENCE</scope>
</reference>